<feature type="compositionally biased region" description="Low complexity" evidence="1">
    <location>
        <begin position="37"/>
        <end position="64"/>
    </location>
</feature>
<keyword evidence="3" id="KW-1185">Reference proteome</keyword>
<feature type="region of interest" description="Disordered" evidence="1">
    <location>
        <begin position="1"/>
        <end position="89"/>
    </location>
</feature>
<comment type="caution">
    <text evidence="2">The sequence shown here is derived from an EMBL/GenBank/DDBJ whole genome shotgun (WGS) entry which is preliminary data.</text>
</comment>
<gene>
    <name evidence="2" type="ORF">EV191_1411</name>
</gene>
<dbReference type="AlphaFoldDB" id="A0A4R2PWQ4"/>
<evidence type="ECO:0000313" key="3">
    <source>
        <dbReference type="Proteomes" id="UP000294911"/>
    </source>
</evidence>
<dbReference type="RefSeq" id="WP_207894904.1">
    <property type="nucleotide sequence ID" value="NZ_SLXQ01000041.1"/>
</dbReference>
<sequence length="89" mass="8924">AHAEGRADALTGARLAEVSGAHPGTARKWLATWRAETTTNAPTTNAPNASAPGAPSAGSAPTSARAEPSTPVENTQQDAHTPEGREVAA</sequence>
<accession>A0A4R2PWQ4</accession>
<organism evidence="2 3">
    <name type="scientific">Tamaricihabitans halophyticus</name>
    <dbReference type="NCBI Taxonomy" id="1262583"/>
    <lineage>
        <taxon>Bacteria</taxon>
        <taxon>Bacillati</taxon>
        <taxon>Actinomycetota</taxon>
        <taxon>Actinomycetes</taxon>
        <taxon>Pseudonocardiales</taxon>
        <taxon>Pseudonocardiaceae</taxon>
        <taxon>Tamaricihabitans</taxon>
    </lineage>
</organism>
<proteinExistence type="predicted"/>
<evidence type="ECO:0000256" key="1">
    <source>
        <dbReference type="SAM" id="MobiDB-lite"/>
    </source>
</evidence>
<feature type="compositionally biased region" description="Basic and acidic residues" evidence="1">
    <location>
        <begin position="80"/>
        <end position="89"/>
    </location>
</feature>
<dbReference type="EMBL" id="SLXQ01000041">
    <property type="protein sequence ID" value="TCP38695.1"/>
    <property type="molecule type" value="Genomic_DNA"/>
</dbReference>
<evidence type="ECO:0000313" key="2">
    <source>
        <dbReference type="EMBL" id="TCP38695.1"/>
    </source>
</evidence>
<feature type="non-terminal residue" evidence="2">
    <location>
        <position position="1"/>
    </location>
</feature>
<protein>
    <submittedName>
        <fullName evidence="2">Uncharacterized protein</fullName>
    </submittedName>
</protein>
<dbReference type="Proteomes" id="UP000294911">
    <property type="component" value="Unassembled WGS sequence"/>
</dbReference>
<name>A0A4R2PWQ4_9PSEU</name>
<reference evidence="2 3" key="1">
    <citation type="submission" date="2019-03" db="EMBL/GenBank/DDBJ databases">
        <title>Genomic Encyclopedia of Type Strains, Phase IV (KMG-IV): sequencing the most valuable type-strain genomes for metagenomic binning, comparative biology and taxonomic classification.</title>
        <authorList>
            <person name="Goeker M."/>
        </authorList>
    </citation>
    <scope>NUCLEOTIDE SEQUENCE [LARGE SCALE GENOMIC DNA]</scope>
    <source>
        <strain evidence="2 3">DSM 45765</strain>
    </source>
</reference>